<comment type="caution">
    <text evidence="3">The sequence shown here is derived from an EMBL/GenBank/DDBJ whole genome shotgun (WGS) entry which is preliminary data.</text>
</comment>
<proteinExistence type="predicted"/>
<gene>
    <name evidence="3" type="ORF">ODALV1_LOCUS15441</name>
</gene>
<keyword evidence="4" id="KW-1185">Reference proteome</keyword>
<organism evidence="3 4">
    <name type="scientific">Orchesella dallaii</name>
    <dbReference type="NCBI Taxonomy" id="48710"/>
    <lineage>
        <taxon>Eukaryota</taxon>
        <taxon>Metazoa</taxon>
        <taxon>Ecdysozoa</taxon>
        <taxon>Arthropoda</taxon>
        <taxon>Hexapoda</taxon>
        <taxon>Collembola</taxon>
        <taxon>Entomobryomorpha</taxon>
        <taxon>Entomobryoidea</taxon>
        <taxon>Orchesellidae</taxon>
        <taxon>Orchesellinae</taxon>
        <taxon>Orchesella</taxon>
    </lineage>
</organism>
<evidence type="ECO:0000313" key="4">
    <source>
        <dbReference type="Proteomes" id="UP001642540"/>
    </source>
</evidence>
<dbReference type="Proteomes" id="UP001642540">
    <property type="component" value="Unassembled WGS sequence"/>
</dbReference>
<evidence type="ECO:0000313" key="3">
    <source>
        <dbReference type="EMBL" id="CAL8111978.1"/>
    </source>
</evidence>
<sequence length="174" mass="19465">MNEEYKHKIPNTNHQLDNFQMRCKKCGENVPSDSLQTHGCYSTQHVSSQIIGIVQPVQCAVCLKTFKNRNSLKVHKSTYHRPKDTAASGMRLSHLADIITTSTSTPLPVATESLIASYPSGVSSSNQTQVQNESNDNDNKMFHIPMYSQSQTLLALLNHQQYSEYDAVDKKPPV</sequence>
<keyword evidence="1" id="KW-0479">Metal-binding</keyword>
<reference evidence="3 4" key="1">
    <citation type="submission" date="2024-08" db="EMBL/GenBank/DDBJ databases">
        <authorList>
            <person name="Cucini C."/>
            <person name="Frati F."/>
        </authorList>
    </citation>
    <scope>NUCLEOTIDE SEQUENCE [LARGE SCALE GENOMIC DNA]</scope>
</reference>
<dbReference type="PROSITE" id="PS00028">
    <property type="entry name" value="ZINC_FINGER_C2H2_1"/>
    <property type="match status" value="1"/>
</dbReference>
<evidence type="ECO:0000256" key="1">
    <source>
        <dbReference type="PROSITE-ProRule" id="PRU00042"/>
    </source>
</evidence>
<dbReference type="Gene3D" id="3.30.160.60">
    <property type="entry name" value="Classic Zinc Finger"/>
    <property type="match status" value="1"/>
</dbReference>
<evidence type="ECO:0000259" key="2">
    <source>
        <dbReference type="PROSITE" id="PS50157"/>
    </source>
</evidence>
<dbReference type="PROSITE" id="PS50157">
    <property type="entry name" value="ZINC_FINGER_C2H2_2"/>
    <property type="match status" value="1"/>
</dbReference>
<keyword evidence="1" id="KW-0862">Zinc</keyword>
<keyword evidence="1" id="KW-0863">Zinc-finger</keyword>
<accession>A0ABP1QUW9</accession>
<dbReference type="EMBL" id="CAXLJM020000046">
    <property type="protein sequence ID" value="CAL8111978.1"/>
    <property type="molecule type" value="Genomic_DNA"/>
</dbReference>
<name>A0ABP1QUW9_9HEXA</name>
<feature type="domain" description="C2H2-type" evidence="2">
    <location>
        <begin position="57"/>
        <end position="85"/>
    </location>
</feature>
<protein>
    <recommendedName>
        <fullName evidence="2">C2H2-type domain-containing protein</fullName>
    </recommendedName>
</protein>
<dbReference type="InterPro" id="IPR013087">
    <property type="entry name" value="Znf_C2H2_type"/>
</dbReference>